<dbReference type="InParanoid" id="A0A2J6TPP5"/>
<dbReference type="CDD" id="cd12148">
    <property type="entry name" value="fungal_TF_MHR"/>
    <property type="match status" value="1"/>
</dbReference>
<keyword evidence="9" id="KW-1185">Reference proteome</keyword>
<dbReference type="GO" id="GO:0003677">
    <property type="term" value="F:DNA binding"/>
    <property type="evidence" value="ECO:0007669"/>
    <property type="project" value="InterPro"/>
</dbReference>
<dbReference type="CDD" id="cd00067">
    <property type="entry name" value="GAL4"/>
    <property type="match status" value="1"/>
</dbReference>
<evidence type="ECO:0000313" key="9">
    <source>
        <dbReference type="Proteomes" id="UP000235371"/>
    </source>
</evidence>
<evidence type="ECO:0000256" key="3">
    <source>
        <dbReference type="ARBA" id="ARBA00023015"/>
    </source>
</evidence>
<feature type="compositionally biased region" description="Basic and acidic residues" evidence="6">
    <location>
        <begin position="62"/>
        <end position="72"/>
    </location>
</feature>
<dbReference type="SUPFAM" id="SSF57701">
    <property type="entry name" value="Zn2/Cys6 DNA-binding domain"/>
    <property type="match status" value="1"/>
</dbReference>
<dbReference type="InterPro" id="IPR050815">
    <property type="entry name" value="TF_fung"/>
</dbReference>
<evidence type="ECO:0000256" key="2">
    <source>
        <dbReference type="ARBA" id="ARBA00022723"/>
    </source>
</evidence>
<evidence type="ECO:0000256" key="5">
    <source>
        <dbReference type="ARBA" id="ARBA00023242"/>
    </source>
</evidence>
<dbReference type="Pfam" id="PF00172">
    <property type="entry name" value="Zn_clus"/>
    <property type="match status" value="1"/>
</dbReference>
<dbReference type="InterPro" id="IPR007219">
    <property type="entry name" value="XnlR_reg_dom"/>
</dbReference>
<feature type="compositionally biased region" description="Polar residues" evidence="6">
    <location>
        <begin position="73"/>
        <end position="85"/>
    </location>
</feature>
<keyword evidence="3" id="KW-0805">Transcription regulation</keyword>
<dbReference type="GO" id="GO:0000981">
    <property type="term" value="F:DNA-binding transcription factor activity, RNA polymerase II-specific"/>
    <property type="evidence" value="ECO:0007669"/>
    <property type="project" value="InterPro"/>
</dbReference>
<dbReference type="GO" id="GO:0006351">
    <property type="term" value="P:DNA-templated transcription"/>
    <property type="evidence" value="ECO:0007669"/>
    <property type="project" value="InterPro"/>
</dbReference>
<dbReference type="RefSeq" id="XP_024741899.1">
    <property type="nucleotide sequence ID" value="XM_024873962.1"/>
</dbReference>
<reference evidence="8 9" key="1">
    <citation type="submission" date="2016-04" db="EMBL/GenBank/DDBJ databases">
        <title>A degradative enzymes factory behind the ericoid mycorrhizal symbiosis.</title>
        <authorList>
            <consortium name="DOE Joint Genome Institute"/>
            <person name="Martino E."/>
            <person name="Morin E."/>
            <person name="Grelet G."/>
            <person name="Kuo A."/>
            <person name="Kohler A."/>
            <person name="Daghino S."/>
            <person name="Barry K."/>
            <person name="Choi C."/>
            <person name="Cichocki N."/>
            <person name="Clum A."/>
            <person name="Copeland A."/>
            <person name="Hainaut M."/>
            <person name="Haridas S."/>
            <person name="Labutti K."/>
            <person name="Lindquist E."/>
            <person name="Lipzen A."/>
            <person name="Khouja H.-R."/>
            <person name="Murat C."/>
            <person name="Ohm R."/>
            <person name="Olson A."/>
            <person name="Spatafora J."/>
            <person name="Veneault-Fourrey C."/>
            <person name="Henrissat B."/>
            <person name="Grigoriev I."/>
            <person name="Martin F."/>
            <person name="Perotto S."/>
        </authorList>
    </citation>
    <scope>NUCLEOTIDE SEQUENCE [LARGE SCALE GENOMIC DNA]</scope>
    <source>
        <strain evidence="8 9">E</strain>
    </source>
</reference>
<evidence type="ECO:0000256" key="4">
    <source>
        <dbReference type="ARBA" id="ARBA00023163"/>
    </source>
</evidence>
<dbReference type="Gene3D" id="4.10.240.10">
    <property type="entry name" value="Zn(2)-C6 fungal-type DNA-binding domain"/>
    <property type="match status" value="1"/>
</dbReference>
<dbReference type="STRING" id="1095630.A0A2J6TPP5"/>
<dbReference type="AlphaFoldDB" id="A0A2J6TPP5"/>
<sequence length="657" mass="74323">MSGSRSVKSITDIVGSRRSKTKCTGDRPQCRSCLKRNVTCYWAQITAPNTFSALTPLQAQEPPKRSEREPRFQSHSAVQDTNSLAETPLVLPEPRQLQRLFDIFFARHHEAEFCSFFHKPSLDIPTLRGRSPLLVASVLSLSALYLSADEVAADFGLETPCALSDHYSRLAKIYAYNLFDEPSINTIQAYLMLAIRELMIWSNIKAYMYAGTALRMAQALYLNVEAHQHYSPRQKEIRRRTFWACFVVDRLISYSCNKPFMLSSKSAQVQLPCPENVFAFDEVYTGPLVKDLPLHANQVSQLGIMPFFIAVVQLWGDVALLHVSGGRRRSKYGPHIPESKFYQYGKAIEDFSSSFPPSLSWSAQNYKLHQVTGQAQAYVNLNFLLHHSKCVMHQEYLPQLDSQYSLGSEMDYATTYDAAGISLDYCDDTIIKPCMFSVNTITDMALTLNAGSDKDRELLQSIFAANAILTASAVQLWVLYTQTCDACPKHEALAKAENLRQVIKSWQPQWRVATAWVETLEMLYKLYVYSYGKVVESDLDCWDMGTNNINDSPEVSGEVIDESGHYPITSDANDMPDPSAVCQRLYDKIRSILVNPLLATDVKKRNLRYFSRTLWQHMWIFGPTEGFSGNFLSLENIMGEPGSGLLNMSPLDRNMDI</sequence>
<keyword evidence="2" id="KW-0479">Metal-binding</keyword>
<dbReference type="Proteomes" id="UP000235371">
    <property type="component" value="Unassembled WGS sequence"/>
</dbReference>
<dbReference type="Pfam" id="PF04082">
    <property type="entry name" value="Fungal_trans"/>
    <property type="match status" value="1"/>
</dbReference>
<dbReference type="PANTHER" id="PTHR47338">
    <property type="entry name" value="ZN(II)2CYS6 TRANSCRIPTION FACTOR (EUROFUNG)-RELATED"/>
    <property type="match status" value="1"/>
</dbReference>
<protein>
    <recommendedName>
        <fullName evidence="7">Xylanolytic transcriptional activator regulatory domain-containing protein</fullName>
    </recommendedName>
</protein>
<feature type="region of interest" description="Disordered" evidence="6">
    <location>
        <begin position="53"/>
        <end position="85"/>
    </location>
</feature>
<proteinExistence type="predicted"/>
<accession>A0A2J6TPP5</accession>
<name>A0A2J6TPP5_9HELO</name>
<keyword evidence="5" id="KW-0539">Nucleus</keyword>
<keyword evidence="4" id="KW-0804">Transcription</keyword>
<evidence type="ECO:0000256" key="1">
    <source>
        <dbReference type="ARBA" id="ARBA00004123"/>
    </source>
</evidence>
<evidence type="ECO:0000256" key="6">
    <source>
        <dbReference type="SAM" id="MobiDB-lite"/>
    </source>
</evidence>
<evidence type="ECO:0000313" key="8">
    <source>
        <dbReference type="EMBL" id="PMD64995.1"/>
    </source>
</evidence>
<dbReference type="OrthoDB" id="5370478at2759"/>
<dbReference type="InterPro" id="IPR036864">
    <property type="entry name" value="Zn2-C6_fun-type_DNA-bd_sf"/>
</dbReference>
<dbReference type="GO" id="GO:0008270">
    <property type="term" value="F:zinc ion binding"/>
    <property type="evidence" value="ECO:0007669"/>
    <property type="project" value="InterPro"/>
</dbReference>
<comment type="subcellular location">
    <subcellularLocation>
        <location evidence="1">Nucleus</location>
    </subcellularLocation>
</comment>
<evidence type="ECO:0000259" key="7">
    <source>
        <dbReference type="SMART" id="SM00906"/>
    </source>
</evidence>
<dbReference type="GeneID" id="36582042"/>
<dbReference type="SMART" id="SM00906">
    <property type="entry name" value="Fungal_trans"/>
    <property type="match status" value="1"/>
</dbReference>
<dbReference type="EMBL" id="KZ613747">
    <property type="protein sequence ID" value="PMD64995.1"/>
    <property type="molecule type" value="Genomic_DNA"/>
</dbReference>
<dbReference type="InterPro" id="IPR001138">
    <property type="entry name" value="Zn2Cys6_DnaBD"/>
</dbReference>
<dbReference type="GO" id="GO:0005634">
    <property type="term" value="C:nucleus"/>
    <property type="evidence" value="ECO:0007669"/>
    <property type="project" value="UniProtKB-SubCell"/>
</dbReference>
<gene>
    <name evidence="8" type="ORF">K444DRAFT_519530</name>
</gene>
<organism evidence="8 9">
    <name type="scientific">Hyaloscypha bicolor E</name>
    <dbReference type="NCBI Taxonomy" id="1095630"/>
    <lineage>
        <taxon>Eukaryota</taxon>
        <taxon>Fungi</taxon>
        <taxon>Dikarya</taxon>
        <taxon>Ascomycota</taxon>
        <taxon>Pezizomycotina</taxon>
        <taxon>Leotiomycetes</taxon>
        <taxon>Helotiales</taxon>
        <taxon>Hyaloscyphaceae</taxon>
        <taxon>Hyaloscypha</taxon>
        <taxon>Hyaloscypha bicolor</taxon>
    </lineage>
</organism>
<feature type="domain" description="Xylanolytic transcriptional activator regulatory" evidence="7">
    <location>
        <begin position="206"/>
        <end position="278"/>
    </location>
</feature>
<dbReference type="PANTHER" id="PTHR47338:SF25">
    <property type="entry name" value="TRANSCRIPTION FACTOR"/>
    <property type="match status" value="1"/>
</dbReference>